<dbReference type="Gene3D" id="3.40.350.10">
    <property type="entry name" value="Creatinase/prolidase N-terminal domain"/>
    <property type="match status" value="1"/>
</dbReference>
<reference evidence="4 5" key="1">
    <citation type="submission" date="2017-07" db="EMBL/GenBank/DDBJ databases">
        <title>Phylogenetic study on the rhizospheric bacterium Ochrobactrum sp. A44.</title>
        <authorList>
            <person name="Krzyzanowska D.M."/>
            <person name="Ossowicki A."/>
            <person name="Rajewska M."/>
            <person name="Maciag T."/>
            <person name="Kaczynski Z."/>
            <person name="Czerwicka M."/>
            <person name="Jafra S."/>
        </authorList>
    </citation>
    <scope>NUCLEOTIDE SEQUENCE [LARGE SCALE GENOMIC DNA]</scope>
    <source>
        <strain evidence="4 5">CCUG 30717</strain>
    </source>
</reference>
<evidence type="ECO:0000313" key="5">
    <source>
        <dbReference type="Proteomes" id="UP000216188"/>
    </source>
</evidence>
<dbReference type="InterPro" id="IPR029149">
    <property type="entry name" value="Creatin/AminoP/Spt16_N"/>
</dbReference>
<dbReference type="Proteomes" id="UP000526233">
    <property type="component" value="Unassembled WGS sequence"/>
</dbReference>
<dbReference type="EMBL" id="PKQI01000001">
    <property type="protein sequence ID" value="NNV19254.1"/>
    <property type="molecule type" value="Genomic_DNA"/>
</dbReference>
<dbReference type="InterPro" id="IPR036005">
    <property type="entry name" value="Creatinase/aminopeptidase-like"/>
</dbReference>
<dbReference type="Pfam" id="PF01321">
    <property type="entry name" value="Creatinase_N"/>
    <property type="match status" value="1"/>
</dbReference>
<keyword evidence="5" id="KW-1185">Reference proteome</keyword>
<proteinExistence type="predicted"/>
<evidence type="ECO:0000259" key="2">
    <source>
        <dbReference type="Pfam" id="PF01321"/>
    </source>
</evidence>
<comment type="caution">
    <text evidence="4">The sequence shown here is derived from an EMBL/GenBank/DDBJ whole genome shotgun (WGS) entry which is preliminary data.</text>
</comment>
<protein>
    <submittedName>
        <fullName evidence="3">Aminopeptidase P family protein</fullName>
    </submittedName>
    <submittedName>
        <fullName evidence="4">Metallopeptidase M24 family protein</fullName>
    </submittedName>
</protein>
<dbReference type="GO" id="GO:0004177">
    <property type="term" value="F:aminopeptidase activity"/>
    <property type="evidence" value="ECO:0007669"/>
    <property type="project" value="UniProtKB-KW"/>
</dbReference>
<dbReference type="SUPFAM" id="SSF55920">
    <property type="entry name" value="Creatinase/aminopeptidase"/>
    <property type="match status" value="1"/>
</dbReference>
<evidence type="ECO:0000259" key="1">
    <source>
        <dbReference type="Pfam" id="PF00557"/>
    </source>
</evidence>
<dbReference type="EMBL" id="NNRM01000053">
    <property type="protein sequence ID" value="OYR20542.1"/>
    <property type="molecule type" value="Genomic_DNA"/>
</dbReference>
<evidence type="ECO:0000313" key="3">
    <source>
        <dbReference type="EMBL" id="NNV19254.1"/>
    </source>
</evidence>
<sequence>MDERLARTIDAIKASGADWGIFTSPDGIAYASGHIVSIEAGPSPFAGGPAIALVGKNGECGLVVTNLEADTPSWAQIVLTYEGFSYEEPTDIFTNYLNAAQKLFNKFGVGDTIAIEQNSFPLSLLPLIETCRRVSIDDAFKRQRMVKTATEIALLREAALTASAGQRAFIEHSKAGRSELEIFADIRLAMESRASERLPLTGDFISGKTRTSAFMGWPTNRIVATGDPLICDLAPRVKGYWGDSCASAMLGKTTDGFEKQFKAVKSALDLAIEIIRPGLGIGELDQKLRAHIAAHGYGYAHHSGHSIGTSVHEWPRLVSYETERFRKDMVVMVEPTAFDPDTGGVRLEFMLHVTENGCEVLTDFEHQMVISH</sequence>
<feature type="domain" description="Peptidase M24" evidence="1">
    <location>
        <begin position="154"/>
        <end position="355"/>
    </location>
</feature>
<dbReference type="InterPro" id="IPR000587">
    <property type="entry name" value="Creatinase_N"/>
</dbReference>
<dbReference type="PANTHER" id="PTHR46112">
    <property type="entry name" value="AMINOPEPTIDASE"/>
    <property type="match status" value="1"/>
</dbReference>
<dbReference type="AlphaFoldDB" id="A0A256G0D6"/>
<dbReference type="SUPFAM" id="SSF53092">
    <property type="entry name" value="Creatinase/prolidase N-terminal domain"/>
    <property type="match status" value="1"/>
</dbReference>
<dbReference type="Proteomes" id="UP000216188">
    <property type="component" value="Unassembled WGS sequence"/>
</dbReference>
<dbReference type="Pfam" id="PF00557">
    <property type="entry name" value="Peptidase_M24"/>
    <property type="match status" value="1"/>
</dbReference>
<gene>
    <name evidence="4" type="ORF">CEV34_5442</name>
    <name evidence="3" type="ORF">EHE22_02265</name>
</gene>
<keyword evidence="3" id="KW-0378">Hydrolase</keyword>
<organism evidence="4 5">
    <name type="scientific">Brucella pseudogrignonensis</name>
    <dbReference type="NCBI Taxonomy" id="419475"/>
    <lineage>
        <taxon>Bacteria</taxon>
        <taxon>Pseudomonadati</taxon>
        <taxon>Pseudomonadota</taxon>
        <taxon>Alphaproteobacteria</taxon>
        <taxon>Hyphomicrobiales</taxon>
        <taxon>Brucellaceae</taxon>
        <taxon>Brucella/Ochrobactrum group</taxon>
        <taxon>Brucella</taxon>
    </lineage>
</organism>
<dbReference type="RefSeq" id="WP_007878349.1">
    <property type="nucleotide sequence ID" value="NZ_CAXURC020000002.1"/>
</dbReference>
<reference evidence="3 6" key="2">
    <citation type="submission" date="2018-11" db="EMBL/GenBank/DDBJ databases">
        <title>Genome sequencing and analysis.</title>
        <authorList>
            <person name="Huang Y.-T."/>
        </authorList>
    </citation>
    <scope>NUCLEOTIDE SEQUENCE [LARGE SCALE GENOMIC DNA]</scope>
    <source>
        <strain evidence="3 6">SHIN</strain>
    </source>
</reference>
<name>A0A256G0D6_9HYPH</name>
<dbReference type="PANTHER" id="PTHR46112:SF2">
    <property type="entry name" value="XAA-PRO AMINOPEPTIDASE P-RELATED"/>
    <property type="match status" value="1"/>
</dbReference>
<dbReference type="STRING" id="419475.A8A54_12405"/>
<evidence type="ECO:0000313" key="4">
    <source>
        <dbReference type="EMBL" id="OYR20542.1"/>
    </source>
</evidence>
<keyword evidence="3" id="KW-0031">Aminopeptidase</keyword>
<dbReference type="InterPro" id="IPR050659">
    <property type="entry name" value="Peptidase_M24B"/>
</dbReference>
<keyword evidence="3" id="KW-0645">Protease</keyword>
<evidence type="ECO:0000313" key="6">
    <source>
        <dbReference type="Proteomes" id="UP000526233"/>
    </source>
</evidence>
<feature type="domain" description="Creatinase N-terminal" evidence="2">
    <location>
        <begin position="4"/>
        <end position="146"/>
    </location>
</feature>
<dbReference type="InterPro" id="IPR000994">
    <property type="entry name" value="Pept_M24"/>
</dbReference>
<dbReference type="Gene3D" id="3.90.230.10">
    <property type="entry name" value="Creatinase/methionine aminopeptidase superfamily"/>
    <property type="match status" value="1"/>
</dbReference>
<accession>A0A256G0D6</accession>